<dbReference type="GO" id="GO:0003677">
    <property type="term" value="F:DNA binding"/>
    <property type="evidence" value="ECO:0007669"/>
    <property type="project" value="UniProtKB-KW"/>
</dbReference>
<dbReference type="PROSITE" id="PS50045">
    <property type="entry name" value="SIGMA54_INTERACT_4"/>
    <property type="match status" value="1"/>
</dbReference>
<dbReference type="SMART" id="SM00382">
    <property type="entry name" value="AAA"/>
    <property type="match status" value="1"/>
</dbReference>
<gene>
    <name evidence="11" type="ORF">SAMN05428971_0092</name>
</gene>
<dbReference type="GO" id="GO:0005524">
    <property type="term" value="F:ATP binding"/>
    <property type="evidence" value="ECO:0007669"/>
    <property type="project" value="UniProtKB-KW"/>
</dbReference>
<dbReference type="Gene3D" id="3.40.50.2300">
    <property type="match status" value="1"/>
</dbReference>
<proteinExistence type="predicted"/>
<evidence type="ECO:0000256" key="4">
    <source>
        <dbReference type="ARBA" id="ARBA00023012"/>
    </source>
</evidence>
<evidence type="ECO:0000256" key="1">
    <source>
        <dbReference type="ARBA" id="ARBA00022553"/>
    </source>
</evidence>
<dbReference type="InterPro" id="IPR002078">
    <property type="entry name" value="Sigma_54_int"/>
</dbReference>
<feature type="domain" description="Response regulatory" evidence="10">
    <location>
        <begin position="7"/>
        <end position="121"/>
    </location>
</feature>
<keyword evidence="7" id="KW-0804">Transcription</keyword>
<dbReference type="SUPFAM" id="SSF52172">
    <property type="entry name" value="CheY-like"/>
    <property type="match status" value="1"/>
</dbReference>
<dbReference type="PANTHER" id="PTHR32071">
    <property type="entry name" value="TRANSCRIPTIONAL REGULATORY PROTEIN"/>
    <property type="match status" value="1"/>
</dbReference>
<keyword evidence="5" id="KW-0805">Transcription regulation</keyword>
<dbReference type="FunFam" id="3.40.50.300:FF:000006">
    <property type="entry name" value="DNA-binding transcriptional regulator NtrC"/>
    <property type="match status" value="1"/>
</dbReference>
<dbReference type="PROSITE" id="PS00675">
    <property type="entry name" value="SIGMA54_INTERACT_1"/>
    <property type="match status" value="1"/>
</dbReference>
<dbReference type="Pfam" id="PF00072">
    <property type="entry name" value="Response_reg"/>
    <property type="match status" value="1"/>
</dbReference>
<dbReference type="Gene3D" id="1.10.10.60">
    <property type="entry name" value="Homeodomain-like"/>
    <property type="match status" value="1"/>
</dbReference>
<dbReference type="Gene3D" id="3.40.50.300">
    <property type="entry name" value="P-loop containing nucleotide triphosphate hydrolases"/>
    <property type="match status" value="1"/>
</dbReference>
<keyword evidence="3" id="KW-0067">ATP-binding</keyword>
<dbReference type="PANTHER" id="PTHR32071:SF116">
    <property type="entry name" value="TRANSCRIPTIONAL REGULATORY PROTEIN GLRR"/>
    <property type="match status" value="1"/>
</dbReference>
<evidence type="ECO:0000256" key="7">
    <source>
        <dbReference type="ARBA" id="ARBA00023163"/>
    </source>
</evidence>
<dbReference type="InterPro" id="IPR011006">
    <property type="entry name" value="CheY-like_superfamily"/>
</dbReference>
<dbReference type="FunFam" id="3.40.50.2300:FF:000018">
    <property type="entry name" value="DNA-binding transcriptional regulator NtrC"/>
    <property type="match status" value="1"/>
</dbReference>
<dbReference type="CDD" id="cd00009">
    <property type="entry name" value="AAA"/>
    <property type="match status" value="1"/>
</dbReference>
<keyword evidence="12" id="KW-1185">Reference proteome</keyword>
<dbReference type="InterPro" id="IPR025662">
    <property type="entry name" value="Sigma_54_int_dom_ATP-bd_1"/>
</dbReference>
<dbReference type="EMBL" id="FOVG01000001">
    <property type="protein sequence ID" value="SFN10952.1"/>
    <property type="molecule type" value="Genomic_DNA"/>
</dbReference>
<dbReference type="SUPFAM" id="SSF52540">
    <property type="entry name" value="P-loop containing nucleoside triphosphate hydrolases"/>
    <property type="match status" value="1"/>
</dbReference>
<reference evidence="12" key="1">
    <citation type="submission" date="2016-10" db="EMBL/GenBank/DDBJ databases">
        <authorList>
            <person name="Varghese N."/>
            <person name="Submissions S."/>
        </authorList>
    </citation>
    <scope>NUCLEOTIDE SEQUENCE [LARGE SCALE GENOMIC DNA]</scope>
    <source>
        <strain evidence="12">OV426</strain>
    </source>
</reference>
<dbReference type="GO" id="GO:0000160">
    <property type="term" value="P:phosphorelay signal transduction system"/>
    <property type="evidence" value="ECO:0007669"/>
    <property type="project" value="UniProtKB-KW"/>
</dbReference>
<name>A0A1I4WCB0_9GAMM</name>
<dbReference type="Gene3D" id="1.10.8.60">
    <property type="match status" value="1"/>
</dbReference>
<dbReference type="InterPro" id="IPR009057">
    <property type="entry name" value="Homeodomain-like_sf"/>
</dbReference>
<keyword evidence="4" id="KW-0902">Two-component regulatory system</keyword>
<evidence type="ECO:0000259" key="10">
    <source>
        <dbReference type="PROSITE" id="PS50110"/>
    </source>
</evidence>
<dbReference type="Pfam" id="PF25601">
    <property type="entry name" value="AAA_lid_14"/>
    <property type="match status" value="1"/>
</dbReference>
<keyword evidence="6" id="KW-0238">DNA-binding</keyword>
<evidence type="ECO:0000313" key="11">
    <source>
        <dbReference type="EMBL" id="SFN10952.1"/>
    </source>
</evidence>
<dbReference type="InterPro" id="IPR001789">
    <property type="entry name" value="Sig_transdc_resp-reg_receiver"/>
</dbReference>
<keyword evidence="2" id="KW-0547">Nucleotide-binding</keyword>
<dbReference type="Proteomes" id="UP000198968">
    <property type="component" value="Unassembled WGS sequence"/>
</dbReference>
<evidence type="ECO:0000259" key="9">
    <source>
        <dbReference type="PROSITE" id="PS50045"/>
    </source>
</evidence>
<dbReference type="PROSITE" id="PS50110">
    <property type="entry name" value="RESPONSE_REGULATORY"/>
    <property type="match status" value="1"/>
</dbReference>
<evidence type="ECO:0000256" key="6">
    <source>
        <dbReference type="ARBA" id="ARBA00023125"/>
    </source>
</evidence>
<dbReference type="OrthoDB" id="9804019at2"/>
<evidence type="ECO:0000313" key="12">
    <source>
        <dbReference type="Proteomes" id="UP000198968"/>
    </source>
</evidence>
<evidence type="ECO:0000256" key="2">
    <source>
        <dbReference type="ARBA" id="ARBA00022741"/>
    </source>
</evidence>
<feature type="modified residue" description="4-aspartylphosphate" evidence="8">
    <location>
        <position position="56"/>
    </location>
</feature>
<dbReference type="SMART" id="SM00448">
    <property type="entry name" value="REC"/>
    <property type="match status" value="1"/>
</dbReference>
<evidence type="ECO:0000256" key="5">
    <source>
        <dbReference type="ARBA" id="ARBA00023015"/>
    </source>
</evidence>
<dbReference type="NCBIfam" id="NF011695">
    <property type="entry name" value="PRK15115.1"/>
    <property type="match status" value="1"/>
</dbReference>
<dbReference type="AlphaFoldDB" id="A0A1I4WCB0"/>
<dbReference type="InterPro" id="IPR058031">
    <property type="entry name" value="AAA_lid_NorR"/>
</dbReference>
<protein>
    <submittedName>
        <fullName evidence="11">Two-component system, NtrC family, response regulator GlrR</fullName>
    </submittedName>
</protein>
<evidence type="ECO:0000256" key="8">
    <source>
        <dbReference type="PROSITE-ProRule" id="PRU00169"/>
    </source>
</evidence>
<dbReference type="RefSeq" id="WP_090958614.1">
    <property type="nucleotide sequence ID" value="NZ_FOVG01000001.1"/>
</dbReference>
<sequence length="444" mass="49094">MVRQAAKLLLVDDDPSLLKLLGMRLRSEGYQVTTAGSGPEALRLLQKEKIELVISDLRMDEMDGLALFGEIQKRHTGLPVIILTAHGSIPDAVSATQQGVFSFLTKPVDKDALYKAIDEALAQQAPVSDDRWREAIVTRSPLMLRLLEQAHMVAQSDVSVLINGQSGTGKEMLAQAIHAASPRNGKPFVAINCGALPEQLLESELFGHAKGAFTGAVSARDGLFKTAGGGTLFLDEIGDMPQPLQVKLLRVLQERKVRPLGSDHDIEIDVRIISATHRDLPKAMEKKEFREDLFYRLNVVNLKIPALHQRTEDIPLLANHLLRQAAERHKPQIRSFSVDAMKRLMAASWPGNVRQLVNVIEQCVALSSSPVISDALVEQALSGENSALPTFAEARNQFELNYLRKLLQMTKGNVTNAARLAGRNRTEFYKLLSRHELDASDFKE</sequence>
<dbReference type="PROSITE" id="PS00688">
    <property type="entry name" value="SIGMA54_INTERACT_3"/>
    <property type="match status" value="1"/>
</dbReference>
<accession>A0A1I4WCB0</accession>
<keyword evidence="1 8" id="KW-0597">Phosphoprotein</keyword>
<evidence type="ECO:0000256" key="3">
    <source>
        <dbReference type="ARBA" id="ARBA00022840"/>
    </source>
</evidence>
<dbReference type="Pfam" id="PF00158">
    <property type="entry name" value="Sigma54_activat"/>
    <property type="match status" value="1"/>
</dbReference>
<dbReference type="InterPro" id="IPR003593">
    <property type="entry name" value="AAA+_ATPase"/>
</dbReference>
<dbReference type="InterPro" id="IPR025944">
    <property type="entry name" value="Sigma_54_int_dom_CS"/>
</dbReference>
<feature type="domain" description="Sigma-54 factor interaction" evidence="9">
    <location>
        <begin position="136"/>
        <end position="365"/>
    </location>
</feature>
<organism evidence="11 12">
    <name type="scientific">Candidatus Pantoea varia</name>
    <dbReference type="NCBI Taxonomy" id="1881036"/>
    <lineage>
        <taxon>Bacteria</taxon>
        <taxon>Pseudomonadati</taxon>
        <taxon>Pseudomonadota</taxon>
        <taxon>Gammaproteobacteria</taxon>
        <taxon>Enterobacterales</taxon>
        <taxon>Erwiniaceae</taxon>
        <taxon>Pantoea</taxon>
    </lineage>
</organism>
<dbReference type="GO" id="GO:0006355">
    <property type="term" value="P:regulation of DNA-templated transcription"/>
    <property type="evidence" value="ECO:0007669"/>
    <property type="project" value="InterPro"/>
</dbReference>
<dbReference type="SUPFAM" id="SSF46689">
    <property type="entry name" value="Homeodomain-like"/>
    <property type="match status" value="1"/>
</dbReference>
<dbReference type="InterPro" id="IPR027417">
    <property type="entry name" value="P-loop_NTPase"/>
</dbReference>